<protein>
    <recommendedName>
        <fullName evidence="2">Fatty acid desaturase domain-containing protein</fullName>
    </recommendedName>
</protein>
<dbReference type="GO" id="GO:0016020">
    <property type="term" value="C:membrane"/>
    <property type="evidence" value="ECO:0007669"/>
    <property type="project" value="TreeGrafter"/>
</dbReference>
<keyword evidence="1" id="KW-0812">Transmembrane</keyword>
<dbReference type="PANTHER" id="PTHR19353">
    <property type="entry name" value="FATTY ACID DESATURASE 2"/>
    <property type="match status" value="1"/>
</dbReference>
<evidence type="ECO:0000313" key="3">
    <source>
        <dbReference type="EMBL" id="TRY73018.1"/>
    </source>
</evidence>
<accession>A0A553P5Q8</accession>
<feature type="domain" description="Fatty acid desaturase" evidence="2">
    <location>
        <begin position="197"/>
        <end position="260"/>
    </location>
</feature>
<evidence type="ECO:0000259" key="2">
    <source>
        <dbReference type="Pfam" id="PF00487"/>
    </source>
</evidence>
<dbReference type="Proteomes" id="UP000318571">
    <property type="component" value="Chromosome 3"/>
</dbReference>
<dbReference type="InterPro" id="IPR005804">
    <property type="entry name" value="FA_desaturase_dom"/>
</dbReference>
<dbReference type="GO" id="GO:0008610">
    <property type="term" value="P:lipid biosynthetic process"/>
    <property type="evidence" value="ECO:0007669"/>
    <property type="project" value="UniProtKB-ARBA"/>
</dbReference>
<dbReference type="Gene3D" id="3.10.120.10">
    <property type="entry name" value="Cytochrome b5-like heme/steroid binding domain"/>
    <property type="match status" value="1"/>
</dbReference>
<sequence length="611" mass="70207">MAPNATSQETLAAETAEECFSGGPLPLGDESIRVEDKIYSAKALADLHPGGPLFVKSFAGRDASHAFLSYHRRQFPHSRVKEALEKVDPNVKVDPHAQDDFLELCERVDKVLPRMQSFAPWSYYLKASFIMGVALSLEFYMHYTSNYRWYISALCGWFFALIGLNIQHDANHGALSRRPWVNRFWGLSQNWIGGSTISWIHQHVITSSNVAGEFLCFLNGGLNYQIEHHLLPRIHHGHYPKIAPVVKEFCQEKGIPYQHFPTVTSNAWACAKHLFEMGSQKVPKSAKHLVLPRMQSFAPWSYYLKASFIMGVALSLEFYMHYTSNYRWYISALCGWFFALIGLNIQHDANHGALSRRPWVNRFWGLSQNWIGGSSISWIHQHVVQHHIHTNDIKLDPDIDGRFVVRLNPRKPVLKWHFLQHIYFFFLILGFGFSVIISSFTTMLEGINYTPVSKMLTLQRYFELGWSVLFFIRWVVVPLYQVPSIFTFLHCAPVLMVAGWYLSFFFTLSHNFDGVTQLDNTEPSKSLLYNQVITSSNVAGEFLCFLNGGLNYQIEHHLFPRIHHGHYPKIAPVVKEFCQEKGIPYQHFPTVTSNAWACAKHLFEMGSQEVP</sequence>
<comment type="caution">
    <text evidence="3">The sequence shown here is derived from an EMBL/GenBank/DDBJ whole genome shotgun (WGS) entry which is preliminary data.</text>
</comment>
<dbReference type="CDD" id="cd03506">
    <property type="entry name" value="Delta6-FADS-like"/>
    <property type="match status" value="1"/>
</dbReference>
<feature type="transmembrane region" description="Helical" evidence="1">
    <location>
        <begin position="464"/>
        <end position="480"/>
    </location>
</feature>
<dbReference type="EMBL" id="VCGU01000007">
    <property type="protein sequence ID" value="TRY73018.1"/>
    <property type="molecule type" value="Genomic_DNA"/>
</dbReference>
<dbReference type="InterPro" id="IPR012171">
    <property type="entry name" value="Fatty_acid_desaturase"/>
</dbReference>
<keyword evidence="4" id="KW-1185">Reference proteome</keyword>
<dbReference type="InterPro" id="IPR036400">
    <property type="entry name" value="Cyt_B5-like_heme/steroid_sf"/>
</dbReference>
<evidence type="ECO:0000256" key="1">
    <source>
        <dbReference type="SAM" id="Phobius"/>
    </source>
</evidence>
<feature type="transmembrane region" description="Helical" evidence="1">
    <location>
        <begin position="147"/>
        <end position="166"/>
    </location>
</feature>
<name>A0A553P5Q8_TIGCA</name>
<feature type="transmembrane region" description="Helical" evidence="1">
    <location>
        <begin position="487"/>
        <end position="508"/>
    </location>
</feature>
<dbReference type="AlphaFoldDB" id="A0A553P5Q8"/>
<feature type="domain" description="Fatty acid desaturase" evidence="2">
    <location>
        <begin position="331"/>
        <end position="588"/>
    </location>
</feature>
<organism evidence="3 4">
    <name type="scientific">Tigriopus californicus</name>
    <name type="common">Marine copepod</name>
    <dbReference type="NCBI Taxonomy" id="6832"/>
    <lineage>
        <taxon>Eukaryota</taxon>
        <taxon>Metazoa</taxon>
        <taxon>Ecdysozoa</taxon>
        <taxon>Arthropoda</taxon>
        <taxon>Crustacea</taxon>
        <taxon>Multicrustacea</taxon>
        <taxon>Hexanauplia</taxon>
        <taxon>Copepoda</taxon>
        <taxon>Harpacticoida</taxon>
        <taxon>Harpacticidae</taxon>
        <taxon>Tigriopus</taxon>
    </lineage>
</organism>
<dbReference type="Pfam" id="PF00487">
    <property type="entry name" value="FA_desaturase"/>
    <property type="match status" value="2"/>
</dbReference>
<reference evidence="3 4" key="1">
    <citation type="journal article" date="2018" name="Nat. Ecol. Evol.">
        <title>Genomic signatures of mitonuclear coevolution across populations of Tigriopus californicus.</title>
        <authorList>
            <person name="Barreto F.S."/>
            <person name="Watson E.T."/>
            <person name="Lima T.G."/>
            <person name="Willett C.S."/>
            <person name="Edmands S."/>
            <person name="Li W."/>
            <person name="Burton R.S."/>
        </authorList>
    </citation>
    <scope>NUCLEOTIDE SEQUENCE [LARGE SCALE GENOMIC DNA]</scope>
    <source>
        <strain evidence="3 4">San Diego</strain>
    </source>
</reference>
<feature type="non-terminal residue" evidence="3">
    <location>
        <position position="611"/>
    </location>
</feature>
<dbReference type="STRING" id="6832.A0A553P5Q8"/>
<proteinExistence type="predicted"/>
<feature type="transmembrane region" description="Helical" evidence="1">
    <location>
        <begin position="123"/>
        <end position="141"/>
    </location>
</feature>
<keyword evidence="1" id="KW-0472">Membrane</keyword>
<keyword evidence="1" id="KW-1133">Transmembrane helix</keyword>
<dbReference type="SUPFAM" id="SSF55856">
    <property type="entry name" value="Cytochrome b5-like heme/steroid binding domain"/>
    <property type="match status" value="1"/>
</dbReference>
<feature type="transmembrane region" description="Helical" evidence="1">
    <location>
        <begin position="326"/>
        <end position="345"/>
    </location>
</feature>
<feature type="transmembrane region" description="Helical" evidence="1">
    <location>
        <begin position="422"/>
        <end position="444"/>
    </location>
</feature>
<dbReference type="PANTHER" id="PTHR19353:SF75">
    <property type="entry name" value="FATTY ACID DESATURASE, PUTATIVE-RELATED"/>
    <property type="match status" value="1"/>
</dbReference>
<gene>
    <name evidence="3" type="ORF">TCAL_14052</name>
</gene>
<evidence type="ECO:0000313" key="4">
    <source>
        <dbReference type="Proteomes" id="UP000318571"/>
    </source>
</evidence>
<dbReference type="GO" id="GO:0016717">
    <property type="term" value="F:oxidoreductase activity, acting on paired donors, with oxidation of a pair of donors resulting in the reduction of molecular oxygen to two molecules of water"/>
    <property type="evidence" value="ECO:0007669"/>
    <property type="project" value="TreeGrafter"/>
</dbReference>